<dbReference type="EMBL" id="QCYH01000009">
    <property type="protein sequence ID" value="PVA09347.1"/>
    <property type="molecule type" value="Genomic_DNA"/>
</dbReference>
<dbReference type="Proteomes" id="UP000244446">
    <property type="component" value="Unassembled WGS sequence"/>
</dbReference>
<evidence type="ECO:0000313" key="1">
    <source>
        <dbReference type="EMBL" id="PVA09347.1"/>
    </source>
</evidence>
<dbReference type="AlphaFoldDB" id="A0A2T7G4L9"/>
<comment type="caution">
    <text evidence="1">The sequence shown here is derived from an EMBL/GenBank/DDBJ whole genome shotgun (WGS) entry which is preliminary data.</text>
</comment>
<reference evidence="1 2" key="1">
    <citation type="submission" date="2018-04" db="EMBL/GenBank/DDBJ databases">
        <title>Pelagivirga bohaiensis gen. nov., sp. nov., a bacterium isolated from the Bohai Sea.</title>
        <authorList>
            <person name="Ji X."/>
        </authorList>
    </citation>
    <scope>NUCLEOTIDE SEQUENCE [LARGE SCALE GENOMIC DNA]</scope>
    <source>
        <strain evidence="1 2">BH-SD19</strain>
    </source>
</reference>
<protein>
    <recommendedName>
        <fullName evidence="3">Glycosyl transferase family 2</fullName>
    </recommendedName>
</protein>
<gene>
    <name evidence="1" type="ORF">DC366_14605</name>
</gene>
<organism evidence="1 2">
    <name type="scientific">Pelagivirga sediminicola</name>
    <dbReference type="NCBI Taxonomy" id="2170575"/>
    <lineage>
        <taxon>Bacteria</taxon>
        <taxon>Pseudomonadati</taxon>
        <taxon>Pseudomonadota</taxon>
        <taxon>Alphaproteobacteria</taxon>
        <taxon>Rhodobacterales</taxon>
        <taxon>Paracoccaceae</taxon>
        <taxon>Pelagivirga</taxon>
    </lineage>
</organism>
<dbReference type="OrthoDB" id="7203640at2"/>
<keyword evidence="2" id="KW-1185">Reference proteome</keyword>
<evidence type="ECO:0008006" key="3">
    <source>
        <dbReference type="Google" id="ProtNLM"/>
    </source>
</evidence>
<name>A0A2T7G4L9_9RHOB</name>
<accession>A0A2T7G4L9</accession>
<evidence type="ECO:0000313" key="2">
    <source>
        <dbReference type="Proteomes" id="UP000244446"/>
    </source>
</evidence>
<proteinExistence type="predicted"/>
<sequence length="345" mass="38388">MPMTIDIPPPASWGIAMTAHEPTQLLLANVGWHLGTGASEVHVYLDDPQDPAAPLLDGLERVHVTRCDGAHWRQVAPSGRRPPTHRRRQGLNANHALGRCKVDWLVHLDADEFLVQDRPLGEEMAAVRALDCELYFPVAERMYLPGPQTTIWDGVFRTCTRALIRRGDGIDTQRVIYGDQADCLDFGVLGHSAGKCAVPRGADFRLGIHWAFRGEGRQRAERFRSTAARLLHFDGLTPLQWWAKLRRYTEYDPADFNIAAQRQAQIDRAAKAGAIPGGREALHAELKEIGPAAQARLRAFGLLYEVPFDPAPVLSRVLGQVPDFSVEAFDAELRRRLPERTAGLP</sequence>
<dbReference type="Pfam" id="PF13704">
    <property type="entry name" value="Glyco_tranf_2_4"/>
    <property type="match status" value="1"/>
</dbReference>